<proteinExistence type="predicted"/>
<evidence type="ECO:0000313" key="3">
    <source>
        <dbReference type="Proteomes" id="UP000736787"/>
    </source>
</evidence>
<organism evidence="2 3">
    <name type="scientific">Phytophthora cactorum</name>
    <dbReference type="NCBI Taxonomy" id="29920"/>
    <lineage>
        <taxon>Eukaryota</taxon>
        <taxon>Sar</taxon>
        <taxon>Stramenopiles</taxon>
        <taxon>Oomycota</taxon>
        <taxon>Peronosporomycetes</taxon>
        <taxon>Peronosporales</taxon>
        <taxon>Peronosporaceae</taxon>
        <taxon>Phytophthora</taxon>
    </lineage>
</organism>
<dbReference type="Proteomes" id="UP000736787">
    <property type="component" value="Unassembled WGS sequence"/>
</dbReference>
<evidence type="ECO:0000313" key="2">
    <source>
        <dbReference type="EMBL" id="KAG2945498.1"/>
    </source>
</evidence>
<protein>
    <submittedName>
        <fullName evidence="2">Uncharacterized protein</fullName>
    </submittedName>
</protein>
<name>A0A8T1KHX7_9STRA</name>
<feature type="region of interest" description="Disordered" evidence="1">
    <location>
        <begin position="1"/>
        <end position="61"/>
    </location>
</feature>
<comment type="caution">
    <text evidence="2">The sequence shown here is derived from an EMBL/GenBank/DDBJ whole genome shotgun (WGS) entry which is preliminary data.</text>
</comment>
<accession>A0A8T1KHX7</accession>
<dbReference type="EMBL" id="RCMK01000181">
    <property type="protein sequence ID" value="KAG2945498.1"/>
    <property type="molecule type" value="Genomic_DNA"/>
</dbReference>
<sequence length="61" mass="6981">MAKGRKRPTNPSVVRSEKKIAGREQQRLVALERNASEDELTLESARMKTSQRERGSEEPKE</sequence>
<dbReference type="AlphaFoldDB" id="A0A8T1KHX7"/>
<reference evidence="2" key="1">
    <citation type="submission" date="2018-10" db="EMBL/GenBank/DDBJ databases">
        <title>Effector identification in a new, highly contiguous assembly of the strawberry crown rot pathogen Phytophthora cactorum.</title>
        <authorList>
            <person name="Armitage A.D."/>
            <person name="Nellist C.F."/>
            <person name="Bates H."/>
            <person name="Vickerstaff R.J."/>
            <person name="Harrison R.J."/>
        </authorList>
    </citation>
    <scope>NUCLEOTIDE SEQUENCE</scope>
    <source>
        <strain evidence="2">4040</strain>
    </source>
</reference>
<feature type="compositionally biased region" description="Basic and acidic residues" evidence="1">
    <location>
        <begin position="15"/>
        <end position="26"/>
    </location>
</feature>
<gene>
    <name evidence="2" type="ORF">PC117_g8384</name>
</gene>
<evidence type="ECO:0000256" key="1">
    <source>
        <dbReference type="SAM" id="MobiDB-lite"/>
    </source>
</evidence>
<feature type="compositionally biased region" description="Basic and acidic residues" evidence="1">
    <location>
        <begin position="50"/>
        <end position="61"/>
    </location>
</feature>